<organism evidence="1 2">
    <name type="scientific">Alkaliphilus hydrothermalis</name>
    <dbReference type="NCBI Taxonomy" id="1482730"/>
    <lineage>
        <taxon>Bacteria</taxon>
        <taxon>Bacillati</taxon>
        <taxon>Bacillota</taxon>
        <taxon>Clostridia</taxon>
        <taxon>Peptostreptococcales</taxon>
        <taxon>Natronincolaceae</taxon>
        <taxon>Alkaliphilus</taxon>
    </lineage>
</organism>
<proteinExistence type="predicted"/>
<reference evidence="1 2" key="1">
    <citation type="submission" date="2021-01" db="EMBL/GenBank/DDBJ databases">
        <title>Genomic Encyclopedia of Type Strains, Phase IV (KMG-IV): sequencing the most valuable type-strain genomes for metagenomic binning, comparative biology and taxonomic classification.</title>
        <authorList>
            <person name="Goeker M."/>
        </authorList>
    </citation>
    <scope>NUCLEOTIDE SEQUENCE [LARGE SCALE GENOMIC DNA]</scope>
    <source>
        <strain evidence="1 2">DSM 25890</strain>
    </source>
</reference>
<evidence type="ECO:0000313" key="1">
    <source>
        <dbReference type="EMBL" id="MBM7613604.1"/>
    </source>
</evidence>
<dbReference type="EMBL" id="JAFBEE010000001">
    <property type="protein sequence ID" value="MBM7613604.1"/>
    <property type="molecule type" value="Genomic_DNA"/>
</dbReference>
<gene>
    <name evidence="1" type="ORF">JOC73_000112</name>
</gene>
<comment type="caution">
    <text evidence="1">The sequence shown here is derived from an EMBL/GenBank/DDBJ whole genome shotgun (WGS) entry which is preliminary data.</text>
</comment>
<name>A0ABS2NKY8_9FIRM</name>
<sequence length="33" mass="3590">MDSGPVSRINSLKKLNAGVVILYTTVKVCSCHR</sequence>
<keyword evidence="2" id="KW-1185">Reference proteome</keyword>
<evidence type="ECO:0000313" key="2">
    <source>
        <dbReference type="Proteomes" id="UP001314796"/>
    </source>
</evidence>
<accession>A0ABS2NKY8</accession>
<protein>
    <submittedName>
        <fullName evidence="1">Uncharacterized protein</fullName>
    </submittedName>
</protein>
<dbReference type="Proteomes" id="UP001314796">
    <property type="component" value="Unassembled WGS sequence"/>
</dbReference>